<gene>
    <name evidence="2" type="ORF">GMOD_00001909</name>
</gene>
<protein>
    <submittedName>
        <fullName evidence="2">Uncharacterized protein</fullName>
    </submittedName>
</protein>
<accession>A0A3M7LWH0</accession>
<evidence type="ECO:0000313" key="3">
    <source>
        <dbReference type="Proteomes" id="UP000265663"/>
    </source>
</evidence>
<evidence type="ECO:0000256" key="1">
    <source>
        <dbReference type="SAM" id="MobiDB-lite"/>
    </source>
</evidence>
<reference evidence="2 3" key="1">
    <citation type="journal article" date="2014" name="PLoS ONE">
        <title>De novo Genome Assembly of the Fungal Plant Pathogen Pyrenophora semeniperda.</title>
        <authorList>
            <person name="Soliai M.M."/>
            <person name="Meyer S.E."/>
            <person name="Udall J.A."/>
            <person name="Elzinga D.E."/>
            <person name="Hermansen R.A."/>
            <person name="Bodily P.M."/>
            <person name="Hart A.A."/>
            <person name="Coleman C.E."/>
        </authorList>
    </citation>
    <scope>NUCLEOTIDE SEQUENCE [LARGE SCALE GENOMIC DNA]</scope>
    <source>
        <strain evidence="2 3">CCB06</strain>
        <tissue evidence="2">Mycelium</tissue>
    </source>
</reference>
<feature type="region of interest" description="Disordered" evidence="1">
    <location>
        <begin position="338"/>
        <end position="378"/>
    </location>
</feature>
<feature type="region of interest" description="Disordered" evidence="1">
    <location>
        <begin position="54"/>
        <end position="92"/>
    </location>
</feature>
<feature type="region of interest" description="Disordered" evidence="1">
    <location>
        <begin position="442"/>
        <end position="528"/>
    </location>
</feature>
<sequence>MSEPRSRKDSTYSTLPTTPPTPGVNETDDSPSNHRRPSQVAELLEKTIAKLKRIFGSRRGSTEDESVPLNPYNTHRSSLSHESETQEEQAWRGAARLPNVSLYFDANGEEGPSLFYTTADWDAFQAALQARRTSSHARLQNDVQYDGDTDQDELYQSAKEKRKDLQFRFGGFLKSGRLSKIDKGKRPMVYDDTVPSPKRESLLLGASNTALEDPLDNIGIIPRPSTDEDSLFASSDVPKAEYSKAKPSYGLPKSPGLKQSPDDVLSFPLAQQTSVIRMVTPRRLHTDLVSPIGSNDSSTLSSSSDFIAAGTRRFRNIRWPSKSSMVVEDSAQTKAYRPLTHESFVTGSSSNPSLTSLRHGDRPDTAPSSPPLRPTSIPSLDAMQTLTLGPPSQALLSSSHSSEQMFRLSAEHLAASSRPSPPGSSGLARTTLVGEDEQDKMDFSITHPAPPSPVMDSIPPVRRREGSLKGSEDLRSAYVEQGGSHRQMSARAALMKARGGRLSPKKSLQGQCWWGDDEMGVSPPRQYL</sequence>
<feature type="compositionally biased region" description="Basic and acidic residues" evidence="1">
    <location>
        <begin position="1"/>
        <end position="10"/>
    </location>
</feature>
<dbReference type="EMBL" id="KE747809">
    <property type="protein sequence ID" value="RMZ66564.1"/>
    <property type="molecule type" value="Genomic_DNA"/>
</dbReference>
<name>A0A3M7LWH0_9PLEO</name>
<dbReference type="Proteomes" id="UP000265663">
    <property type="component" value="Unassembled WGS sequence"/>
</dbReference>
<proteinExistence type="predicted"/>
<feature type="compositionally biased region" description="Basic and acidic residues" evidence="1">
    <location>
        <begin position="462"/>
        <end position="475"/>
    </location>
</feature>
<evidence type="ECO:0000313" key="2">
    <source>
        <dbReference type="EMBL" id="RMZ66564.1"/>
    </source>
</evidence>
<keyword evidence="3" id="KW-1185">Reference proteome</keyword>
<dbReference type="AlphaFoldDB" id="A0A3M7LWH0"/>
<organism evidence="2 3">
    <name type="scientific">Pyrenophora seminiperda CCB06</name>
    <dbReference type="NCBI Taxonomy" id="1302712"/>
    <lineage>
        <taxon>Eukaryota</taxon>
        <taxon>Fungi</taxon>
        <taxon>Dikarya</taxon>
        <taxon>Ascomycota</taxon>
        <taxon>Pezizomycotina</taxon>
        <taxon>Dothideomycetes</taxon>
        <taxon>Pleosporomycetidae</taxon>
        <taxon>Pleosporales</taxon>
        <taxon>Pleosporineae</taxon>
        <taxon>Pleosporaceae</taxon>
        <taxon>Pyrenophora</taxon>
    </lineage>
</organism>
<dbReference type="OrthoDB" id="3685638at2759"/>
<feature type="compositionally biased region" description="Polar residues" evidence="1">
    <location>
        <begin position="343"/>
        <end position="356"/>
    </location>
</feature>
<feature type="region of interest" description="Disordered" evidence="1">
    <location>
        <begin position="1"/>
        <end position="40"/>
    </location>
</feature>